<keyword evidence="3" id="KW-0560">Oxidoreductase</keyword>
<dbReference type="InterPro" id="IPR002347">
    <property type="entry name" value="SDR_fam"/>
</dbReference>
<sequence>HSSGIGEAIVRHLALRGAKVYFTTRSEAKAQKTQQQIRVTSPEIKRDKINSLVLDLTDLKSITDVANDLGWREKKVDILIHNAAITPPDFDPVGPGWEPHMTISFIGPFVFINRLLPLLQNALLYDSADVRIVSLSSTAQTSMLPADFKFEFDLPSGLSNPVANYPWHWRYLGRFLFSFDMIRFAVSKAATVILAEELQRRLDEQNIPILSMAVHPGETATEAVLRNIPSLLGPVARLAFHEPDQGAATPLFAATAKEVRQDSERYKGKFILPGVIIGVSNPVTKDERQVKGLWEHTTDAVDKELAARHLPPLGMW</sequence>
<keyword evidence="5" id="KW-1185">Reference proteome</keyword>
<dbReference type="Gene3D" id="3.40.50.720">
    <property type="entry name" value="NAD(P)-binding Rossmann-like Domain"/>
    <property type="match status" value="1"/>
</dbReference>
<name>A0A8K0W282_9PLEO</name>
<proteinExistence type="inferred from homology"/>
<dbReference type="OrthoDB" id="191139at2759"/>
<comment type="caution">
    <text evidence="4">The sequence shown here is derived from an EMBL/GenBank/DDBJ whole genome shotgun (WGS) entry which is preliminary data.</text>
</comment>
<dbReference type="PANTHER" id="PTHR24320">
    <property type="entry name" value="RETINOL DEHYDROGENASE"/>
    <property type="match status" value="1"/>
</dbReference>
<evidence type="ECO:0000256" key="2">
    <source>
        <dbReference type="ARBA" id="ARBA00022857"/>
    </source>
</evidence>
<evidence type="ECO:0000313" key="4">
    <source>
        <dbReference type="EMBL" id="KAH7091923.1"/>
    </source>
</evidence>
<dbReference type="Pfam" id="PF00106">
    <property type="entry name" value="adh_short"/>
    <property type="match status" value="1"/>
</dbReference>
<gene>
    <name evidence="4" type="ORF">FB567DRAFT_434512</name>
</gene>
<reference evidence="4" key="1">
    <citation type="journal article" date="2021" name="Nat. Commun.">
        <title>Genetic determinants of endophytism in the Arabidopsis root mycobiome.</title>
        <authorList>
            <person name="Mesny F."/>
            <person name="Miyauchi S."/>
            <person name="Thiergart T."/>
            <person name="Pickel B."/>
            <person name="Atanasova L."/>
            <person name="Karlsson M."/>
            <person name="Huettel B."/>
            <person name="Barry K.W."/>
            <person name="Haridas S."/>
            <person name="Chen C."/>
            <person name="Bauer D."/>
            <person name="Andreopoulos W."/>
            <person name="Pangilinan J."/>
            <person name="LaButti K."/>
            <person name="Riley R."/>
            <person name="Lipzen A."/>
            <person name="Clum A."/>
            <person name="Drula E."/>
            <person name="Henrissat B."/>
            <person name="Kohler A."/>
            <person name="Grigoriev I.V."/>
            <person name="Martin F.M."/>
            <person name="Hacquard S."/>
        </authorList>
    </citation>
    <scope>NUCLEOTIDE SEQUENCE</scope>
    <source>
        <strain evidence="4">MPI-SDFR-AT-0120</strain>
    </source>
</reference>
<evidence type="ECO:0000313" key="5">
    <source>
        <dbReference type="Proteomes" id="UP000813461"/>
    </source>
</evidence>
<dbReference type="EMBL" id="JAGMVJ010000003">
    <property type="protein sequence ID" value="KAH7091923.1"/>
    <property type="molecule type" value="Genomic_DNA"/>
</dbReference>
<evidence type="ECO:0000256" key="1">
    <source>
        <dbReference type="ARBA" id="ARBA00006484"/>
    </source>
</evidence>
<feature type="non-terminal residue" evidence="4">
    <location>
        <position position="316"/>
    </location>
</feature>
<dbReference type="SUPFAM" id="SSF51735">
    <property type="entry name" value="NAD(P)-binding Rossmann-fold domains"/>
    <property type="match status" value="1"/>
</dbReference>
<dbReference type="GO" id="GO:0016491">
    <property type="term" value="F:oxidoreductase activity"/>
    <property type="evidence" value="ECO:0007669"/>
    <property type="project" value="UniProtKB-KW"/>
</dbReference>
<dbReference type="InterPro" id="IPR036291">
    <property type="entry name" value="NAD(P)-bd_dom_sf"/>
</dbReference>
<dbReference type="PANTHER" id="PTHR24320:SF282">
    <property type="entry name" value="WW DOMAIN-CONTAINING OXIDOREDUCTASE"/>
    <property type="match status" value="1"/>
</dbReference>
<dbReference type="Proteomes" id="UP000813461">
    <property type="component" value="Unassembled WGS sequence"/>
</dbReference>
<accession>A0A8K0W282</accession>
<dbReference type="AlphaFoldDB" id="A0A8K0W282"/>
<evidence type="ECO:0000256" key="3">
    <source>
        <dbReference type="ARBA" id="ARBA00023002"/>
    </source>
</evidence>
<comment type="similarity">
    <text evidence="1">Belongs to the short-chain dehydrogenases/reductases (SDR) family.</text>
</comment>
<keyword evidence="2" id="KW-0521">NADP</keyword>
<organism evidence="4 5">
    <name type="scientific">Paraphoma chrysanthemicola</name>
    <dbReference type="NCBI Taxonomy" id="798071"/>
    <lineage>
        <taxon>Eukaryota</taxon>
        <taxon>Fungi</taxon>
        <taxon>Dikarya</taxon>
        <taxon>Ascomycota</taxon>
        <taxon>Pezizomycotina</taxon>
        <taxon>Dothideomycetes</taxon>
        <taxon>Pleosporomycetidae</taxon>
        <taxon>Pleosporales</taxon>
        <taxon>Pleosporineae</taxon>
        <taxon>Phaeosphaeriaceae</taxon>
        <taxon>Paraphoma</taxon>
    </lineage>
</organism>
<protein>
    <submittedName>
        <fullName evidence="4">Short-chain dehydrogenase/ reductase</fullName>
    </submittedName>
</protein>